<dbReference type="PANTHER" id="PTHR14969">
    <property type="entry name" value="SPHINGOSINE-1-PHOSPHATE PHOSPHOHYDROLASE"/>
    <property type="match status" value="1"/>
</dbReference>
<evidence type="ECO:0000256" key="5">
    <source>
        <dbReference type="ARBA" id="ARBA00022989"/>
    </source>
</evidence>
<feature type="compositionally biased region" description="Low complexity" evidence="8">
    <location>
        <begin position="41"/>
        <end position="53"/>
    </location>
</feature>
<evidence type="ECO:0000256" key="3">
    <source>
        <dbReference type="ARBA" id="ARBA00022801"/>
    </source>
</evidence>
<evidence type="ECO:0000256" key="7">
    <source>
        <dbReference type="ARBA" id="ARBA00038324"/>
    </source>
</evidence>
<feature type="transmembrane region" description="Helical" evidence="9">
    <location>
        <begin position="102"/>
        <end position="124"/>
    </location>
</feature>
<dbReference type="InterPro" id="IPR036938">
    <property type="entry name" value="PAP2/HPO_sf"/>
</dbReference>
<feature type="transmembrane region" description="Helical" evidence="9">
    <location>
        <begin position="70"/>
        <end position="96"/>
    </location>
</feature>
<keyword evidence="2 9" id="KW-0812">Transmembrane</keyword>
<evidence type="ECO:0000256" key="9">
    <source>
        <dbReference type="SAM" id="Phobius"/>
    </source>
</evidence>
<evidence type="ECO:0000256" key="2">
    <source>
        <dbReference type="ARBA" id="ARBA00022692"/>
    </source>
</evidence>
<evidence type="ECO:0000256" key="4">
    <source>
        <dbReference type="ARBA" id="ARBA00022824"/>
    </source>
</evidence>
<dbReference type="PANTHER" id="PTHR14969:SF28">
    <property type="entry name" value="DIHYDROSPHINGOSINE 1-PHOSPHATE PHOSPHATASE LCB3-RELATED"/>
    <property type="match status" value="1"/>
</dbReference>
<feature type="transmembrane region" description="Helical" evidence="9">
    <location>
        <begin position="145"/>
        <end position="164"/>
    </location>
</feature>
<dbReference type="Gene3D" id="1.20.144.10">
    <property type="entry name" value="Phosphatidic acid phosphatase type 2/haloperoxidase"/>
    <property type="match status" value="1"/>
</dbReference>
<reference evidence="11" key="1">
    <citation type="submission" date="2021-12" db="EMBL/GenBank/DDBJ databases">
        <authorList>
            <person name="King R."/>
        </authorList>
    </citation>
    <scope>NUCLEOTIDE SEQUENCE</scope>
</reference>
<comment type="subcellular location">
    <subcellularLocation>
        <location evidence="1">Endoplasmic reticulum membrane</location>
        <topology evidence="1">Multi-pass membrane protein</topology>
    </subcellularLocation>
</comment>
<evidence type="ECO:0000256" key="8">
    <source>
        <dbReference type="SAM" id="MobiDB-lite"/>
    </source>
</evidence>
<protein>
    <recommendedName>
        <fullName evidence="10">Phosphatidic acid phosphatase type 2/haloperoxidase domain-containing protein</fullName>
    </recommendedName>
</protein>
<dbReference type="Pfam" id="PF01569">
    <property type="entry name" value="PAP2"/>
    <property type="match status" value="1"/>
</dbReference>
<name>A0A9P0F9K7_BEMTA</name>
<sequence length="381" mass="43092">MSCTSLMEMWGAIEHLKDPNLVACVQRYFGVQPVPKSNYENSSNGSSPNDPNNTVSTQSETKKYNITNRWWYIIFLVSTHLGDELFYALFFSFMFWNVDAVVARSILLIWCISLSSGQAMKDYIKWPRPPYPPVYCLQKKWAQEYGMPSTHAVIGVTIPFSLLYFSSQRYQCNISYGIFLALLFCGMVCLSRLYLGMHSVLDIVAGLILGAFFLLMFLPLPELLDQFLLTNPWSPVTLLLVSSLCVALYPSSIYSLTRQDTAVVLGATAGLYIGLWTSHHLNPVLPLPSNSLPVSTLKNVGLAVERTVIGCSAIFIFRTCFKSAYRFILSLVSGPKMSAPLFLVLSFYYVLYFMVGFHITFLIPHLFRYLGIERSSYLKEI</sequence>
<feature type="transmembrane region" description="Helical" evidence="9">
    <location>
        <begin position="341"/>
        <end position="367"/>
    </location>
</feature>
<accession>A0A9P0F9K7</accession>
<feature type="transmembrane region" description="Helical" evidence="9">
    <location>
        <begin position="301"/>
        <end position="321"/>
    </location>
</feature>
<dbReference type="GO" id="GO:0006670">
    <property type="term" value="P:sphingosine metabolic process"/>
    <property type="evidence" value="ECO:0007669"/>
    <property type="project" value="TreeGrafter"/>
</dbReference>
<keyword evidence="5 9" id="KW-1133">Transmembrane helix</keyword>
<feature type="domain" description="Phosphatidic acid phosphatase type 2/haloperoxidase" evidence="10">
    <location>
        <begin position="102"/>
        <end position="218"/>
    </location>
</feature>
<keyword evidence="4" id="KW-0256">Endoplasmic reticulum</keyword>
<dbReference type="GO" id="GO:0005789">
    <property type="term" value="C:endoplasmic reticulum membrane"/>
    <property type="evidence" value="ECO:0007669"/>
    <property type="project" value="UniProtKB-SubCell"/>
</dbReference>
<feature type="transmembrane region" description="Helical" evidence="9">
    <location>
        <begin position="200"/>
        <end position="220"/>
    </location>
</feature>
<dbReference type="SMART" id="SM00014">
    <property type="entry name" value="acidPPc"/>
    <property type="match status" value="1"/>
</dbReference>
<proteinExistence type="inferred from homology"/>
<keyword evidence="6 9" id="KW-0472">Membrane</keyword>
<evidence type="ECO:0000256" key="6">
    <source>
        <dbReference type="ARBA" id="ARBA00023136"/>
    </source>
</evidence>
<evidence type="ECO:0000313" key="11">
    <source>
        <dbReference type="EMBL" id="CAH0395216.1"/>
    </source>
</evidence>
<comment type="similarity">
    <text evidence="7">Belongs to the type 2 lipid phosphate phosphatase family.</text>
</comment>
<organism evidence="11 12">
    <name type="scientific">Bemisia tabaci</name>
    <name type="common">Sweetpotato whitefly</name>
    <name type="synonym">Aleurodes tabaci</name>
    <dbReference type="NCBI Taxonomy" id="7038"/>
    <lineage>
        <taxon>Eukaryota</taxon>
        <taxon>Metazoa</taxon>
        <taxon>Ecdysozoa</taxon>
        <taxon>Arthropoda</taxon>
        <taxon>Hexapoda</taxon>
        <taxon>Insecta</taxon>
        <taxon>Pterygota</taxon>
        <taxon>Neoptera</taxon>
        <taxon>Paraneoptera</taxon>
        <taxon>Hemiptera</taxon>
        <taxon>Sternorrhyncha</taxon>
        <taxon>Aleyrodoidea</taxon>
        <taxon>Aleyrodidae</taxon>
        <taxon>Aleyrodinae</taxon>
        <taxon>Bemisia</taxon>
    </lineage>
</organism>
<dbReference type="InterPro" id="IPR000326">
    <property type="entry name" value="PAP2/HPO"/>
</dbReference>
<dbReference type="EMBL" id="OU963870">
    <property type="protein sequence ID" value="CAH0395216.1"/>
    <property type="molecule type" value="Genomic_DNA"/>
</dbReference>
<feature type="transmembrane region" description="Helical" evidence="9">
    <location>
        <begin position="176"/>
        <end position="195"/>
    </location>
</feature>
<dbReference type="KEGG" id="btab:109044142"/>
<dbReference type="CDD" id="cd03388">
    <property type="entry name" value="PAP2_SPPase1"/>
    <property type="match status" value="1"/>
</dbReference>
<evidence type="ECO:0000313" key="12">
    <source>
        <dbReference type="Proteomes" id="UP001152759"/>
    </source>
</evidence>
<keyword evidence="12" id="KW-1185">Reference proteome</keyword>
<dbReference type="Proteomes" id="UP001152759">
    <property type="component" value="Chromosome 9"/>
</dbReference>
<dbReference type="SUPFAM" id="SSF48317">
    <property type="entry name" value="Acid phosphatase/Vanadium-dependent haloperoxidase"/>
    <property type="match status" value="1"/>
</dbReference>
<feature type="region of interest" description="Disordered" evidence="8">
    <location>
        <begin position="39"/>
        <end position="58"/>
    </location>
</feature>
<evidence type="ECO:0000256" key="1">
    <source>
        <dbReference type="ARBA" id="ARBA00004477"/>
    </source>
</evidence>
<dbReference type="AlphaFoldDB" id="A0A9P0F9K7"/>
<feature type="transmembrane region" description="Helical" evidence="9">
    <location>
        <begin position="232"/>
        <end position="250"/>
    </location>
</feature>
<keyword evidence="3" id="KW-0378">Hydrolase</keyword>
<dbReference type="GO" id="GO:0042392">
    <property type="term" value="F:sphingosine-1-phosphate phosphatase activity"/>
    <property type="evidence" value="ECO:0007669"/>
    <property type="project" value="TreeGrafter"/>
</dbReference>
<evidence type="ECO:0000259" key="10">
    <source>
        <dbReference type="SMART" id="SM00014"/>
    </source>
</evidence>
<feature type="transmembrane region" description="Helical" evidence="9">
    <location>
        <begin position="262"/>
        <end position="281"/>
    </location>
</feature>
<gene>
    <name evidence="11" type="ORF">BEMITA_LOCUS13428</name>
</gene>